<evidence type="ECO:0000313" key="3">
    <source>
        <dbReference type="Proteomes" id="UP000307657"/>
    </source>
</evidence>
<dbReference type="OrthoDB" id="821805at2"/>
<reference evidence="2 3" key="1">
    <citation type="submission" date="2019-04" db="EMBL/GenBank/DDBJ databases">
        <title>Lacinutrix sp. nov., isolated from marine water.</title>
        <authorList>
            <person name="Kim W."/>
        </authorList>
    </citation>
    <scope>NUCLEOTIDE SEQUENCE [LARGE SCALE GENOMIC DNA]</scope>
    <source>
        <strain evidence="2 3">CAU 1491</strain>
    </source>
</reference>
<keyword evidence="1" id="KW-1133">Transmembrane helix</keyword>
<proteinExistence type="predicted"/>
<evidence type="ECO:0000313" key="2">
    <source>
        <dbReference type="EMBL" id="TJY36462.1"/>
    </source>
</evidence>
<organism evidence="2 3">
    <name type="scientific">Pontimicrobium aquaticum</name>
    <dbReference type="NCBI Taxonomy" id="2565367"/>
    <lineage>
        <taxon>Bacteria</taxon>
        <taxon>Pseudomonadati</taxon>
        <taxon>Bacteroidota</taxon>
        <taxon>Flavobacteriia</taxon>
        <taxon>Flavobacteriales</taxon>
        <taxon>Flavobacteriaceae</taxon>
        <taxon>Pontimicrobium</taxon>
    </lineage>
</organism>
<keyword evidence="3" id="KW-1185">Reference proteome</keyword>
<dbReference type="RefSeq" id="WP_136842607.1">
    <property type="nucleotide sequence ID" value="NZ_SUPL01000003.1"/>
</dbReference>
<keyword evidence="1" id="KW-0812">Transmembrane</keyword>
<gene>
    <name evidence="2" type="ORF">E5167_07315</name>
</gene>
<accession>A0A4U0F1H4</accession>
<protein>
    <submittedName>
        <fullName evidence="2">Heme biosynthesis protein HemY</fullName>
    </submittedName>
</protein>
<keyword evidence="1" id="KW-0472">Membrane</keyword>
<dbReference type="Pfam" id="PF19578">
    <property type="entry name" value="DUF6090"/>
    <property type="match status" value="1"/>
</dbReference>
<sequence length="236" mass="27369">MENKTGKYFKYAIGEIVLVVIGILIALQINNWNEQRKNNKSRKQLVQGLISEFEANYNQLEIAIKKDSINLKAGLKLQQLMKSPREVIQDSIIINLLTKLENYTFNPTNGALKSGISSGHIHFIKNNILKEKLFAWDDIVKDAQEEELLYRADYINRVSPFLETHTQTADQIELYKKYIPKSKFKSNFFELMSNPQFENLLVNRSILLLDALVELKPIRESNKLIIELLKQELTDN</sequence>
<dbReference type="Proteomes" id="UP000307657">
    <property type="component" value="Unassembled WGS sequence"/>
</dbReference>
<dbReference type="AlphaFoldDB" id="A0A4U0F1H4"/>
<evidence type="ECO:0000256" key="1">
    <source>
        <dbReference type="SAM" id="Phobius"/>
    </source>
</evidence>
<feature type="transmembrane region" description="Helical" evidence="1">
    <location>
        <begin position="12"/>
        <end position="33"/>
    </location>
</feature>
<name>A0A4U0F1H4_9FLAO</name>
<dbReference type="EMBL" id="SUPL01000003">
    <property type="protein sequence ID" value="TJY36462.1"/>
    <property type="molecule type" value="Genomic_DNA"/>
</dbReference>
<comment type="caution">
    <text evidence="2">The sequence shown here is derived from an EMBL/GenBank/DDBJ whole genome shotgun (WGS) entry which is preliminary data.</text>
</comment>
<dbReference type="InterPro" id="IPR045749">
    <property type="entry name" value="DUF6090"/>
</dbReference>